<evidence type="ECO:0000313" key="1">
    <source>
        <dbReference type="EMBL" id="KCZ99336.1"/>
    </source>
</evidence>
<dbReference type="STRING" id="1280954.HPO_05352"/>
<organism evidence="1 2">
    <name type="scientific">Hyphomonas polymorpha PS728</name>
    <dbReference type="NCBI Taxonomy" id="1280954"/>
    <lineage>
        <taxon>Bacteria</taxon>
        <taxon>Pseudomonadati</taxon>
        <taxon>Pseudomonadota</taxon>
        <taxon>Alphaproteobacteria</taxon>
        <taxon>Hyphomonadales</taxon>
        <taxon>Hyphomonadaceae</taxon>
        <taxon>Hyphomonas</taxon>
    </lineage>
</organism>
<reference evidence="1 2" key="1">
    <citation type="journal article" date="2014" name="Antonie Van Leeuwenhoek">
        <title>Hyphomonas beringensis sp. nov. and Hyphomonas chukchiensis sp. nov., isolated from surface seawater of the Bering Sea and Chukchi Sea.</title>
        <authorList>
            <person name="Li C."/>
            <person name="Lai Q."/>
            <person name="Li G."/>
            <person name="Dong C."/>
            <person name="Wang J."/>
            <person name="Liao Y."/>
            <person name="Shao Z."/>
        </authorList>
    </citation>
    <scope>NUCLEOTIDE SEQUENCE [LARGE SCALE GENOMIC DNA]</scope>
    <source>
        <strain evidence="1 2">PS728</strain>
    </source>
</reference>
<evidence type="ECO:0008006" key="3">
    <source>
        <dbReference type="Google" id="ProtNLM"/>
    </source>
</evidence>
<dbReference type="PATRIC" id="fig|1280954.3.peg.1092"/>
<dbReference type="RefSeq" id="WP_035595535.1">
    <property type="nucleotide sequence ID" value="NZ_ARYM01000005.1"/>
</dbReference>
<dbReference type="AlphaFoldDB" id="A0A062VL15"/>
<gene>
    <name evidence="1" type="ORF">HPO_05352</name>
</gene>
<dbReference type="OrthoDB" id="7873006at2"/>
<accession>A0A062VL15</accession>
<sequence>MTSAAELEARLEALKAARASGVRKVEYDGNSVEYRSDAELRRAIQDLTEELRTAQSGQPRRSVTVRMTKGW</sequence>
<dbReference type="EMBL" id="ARYM01000005">
    <property type="protein sequence ID" value="KCZ99336.1"/>
    <property type="molecule type" value="Genomic_DNA"/>
</dbReference>
<proteinExistence type="predicted"/>
<comment type="caution">
    <text evidence="1">The sequence shown here is derived from an EMBL/GenBank/DDBJ whole genome shotgun (WGS) entry which is preliminary data.</text>
</comment>
<evidence type="ECO:0000313" key="2">
    <source>
        <dbReference type="Proteomes" id="UP000027100"/>
    </source>
</evidence>
<name>A0A062VL15_9PROT</name>
<dbReference type="Proteomes" id="UP000027100">
    <property type="component" value="Unassembled WGS sequence"/>
</dbReference>
<protein>
    <recommendedName>
        <fullName evidence="3">GpW family protein</fullName>
    </recommendedName>
</protein>
<dbReference type="NCBIfam" id="NF047331">
    <property type="entry name" value="phage_HTJ"/>
    <property type="match status" value="1"/>
</dbReference>
<keyword evidence="2" id="KW-1185">Reference proteome</keyword>